<evidence type="ECO:0000256" key="1">
    <source>
        <dbReference type="ARBA" id="ARBA00008857"/>
    </source>
</evidence>
<dbReference type="GO" id="GO:0003677">
    <property type="term" value="F:DNA binding"/>
    <property type="evidence" value="ECO:0007669"/>
    <property type="project" value="UniProtKB-UniRule"/>
</dbReference>
<dbReference type="Pfam" id="PF00589">
    <property type="entry name" value="Phage_integrase"/>
    <property type="match status" value="1"/>
</dbReference>
<dbReference type="PROSITE" id="PS51900">
    <property type="entry name" value="CB"/>
    <property type="match status" value="1"/>
</dbReference>
<dbReference type="PANTHER" id="PTHR30349:SF41">
    <property type="entry name" value="INTEGRASE_RECOMBINASE PROTEIN MJ0367-RELATED"/>
    <property type="match status" value="1"/>
</dbReference>
<feature type="domain" description="Core-binding (CB)" evidence="6">
    <location>
        <begin position="50"/>
        <end position="134"/>
    </location>
</feature>
<dbReference type="SUPFAM" id="SSF56349">
    <property type="entry name" value="DNA breaking-rejoining enzymes"/>
    <property type="match status" value="1"/>
</dbReference>
<dbReference type="PROSITE" id="PS51898">
    <property type="entry name" value="TYR_RECOMBINASE"/>
    <property type="match status" value="1"/>
</dbReference>
<evidence type="ECO:0000256" key="2">
    <source>
        <dbReference type="ARBA" id="ARBA00023125"/>
    </source>
</evidence>
<organism evidence="7 8">
    <name type="scientific">Fontibacillus solani</name>
    <dbReference type="NCBI Taxonomy" id="1572857"/>
    <lineage>
        <taxon>Bacteria</taxon>
        <taxon>Bacillati</taxon>
        <taxon>Bacillota</taxon>
        <taxon>Bacilli</taxon>
        <taxon>Bacillales</taxon>
        <taxon>Paenibacillaceae</taxon>
        <taxon>Fontibacillus</taxon>
    </lineage>
</organism>
<dbReference type="AlphaFoldDB" id="A0A7W3SW55"/>
<dbReference type="InterPro" id="IPR011010">
    <property type="entry name" value="DNA_brk_join_enz"/>
</dbReference>
<dbReference type="InterPro" id="IPR013762">
    <property type="entry name" value="Integrase-like_cat_sf"/>
</dbReference>
<accession>A0A7W3SW55</accession>
<evidence type="ECO:0000259" key="5">
    <source>
        <dbReference type="PROSITE" id="PS51898"/>
    </source>
</evidence>
<keyword evidence="2 4" id="KW-0238">DNA-binding</keyword>
<dbReference type="InterPro" id="IPR050090">
    <property type="entry name" value="Tyrosine_recombinase_XerCD"/>
</dbReference>
<evidence type="ECO:0000313" key="8">
    <source>
        <dbReference type="Proteomes" id="UP000567067"/>
    </source>
</evidence>
<dbReference type="Proteomes" id="UP000567067">
    <property type="component" value="Unassembled WGS sequence"/>
</dbReference>
<dbReference type="EMBL" id="JACJIP010000028">
    <property type="protein sequence ID" value="MBA9087239.1"/>
    <property type="molecule type" value="Genomic_DNA"/>
</dbReference>
<evidence type="ECO:0000256" key="3">
    <source>
        <dbReference type="ARBA" id="ARBA00023172"/>
    </source>
</evidence>
<proteinExistence type="inferred from homology"/>
<protein>
    <submittedName>
        <fullName evidence="7">Integrase/recombinase XerD</fullName>
    </submittedName>
</protein>
<sequence length="369" mass="42491">MLVKSGKSSVANIMAELQKLSAAHSEENIRKALEMSNLATPVEPKPLKEISFQEAEHWYLNSAEFERKSESTKNTYRSELRQFSRYIHTLPKIPNLLAFEDEPLILVEYLKSAGTQNTRSKKASFLRDFFTRTFTRFYELDIKRIKENLVIKIPFNNELPKAFTRVQIEELANLSRLTNDGFRNYTMLWVFLGSGVRLNALTQLQIGDVFYKEKYILVREKGDKLEKVPRFLTPSSLNTLRMYIAFKYGHLKNIDGYCNLYVFSATKGKKPLSDNTVQAMFDSLIEDAQTLSTEEKQRLTIHSLRHSFALFALQEGIDIVTIQKLLGHKSLKTTMIYLELFNSMLLEAIEKHPFSNSAAADLFQGVAEE</sequence>
<dbReference type="GO" id="GO:0015074">
    <property type="term" value="P:DNA integration"/>
    <property type="evidence" value="ECO:0007669"/>
    <property type="project" value="InterPro"/>
</dbReference>
<gene>
    <name evidence="7" type="ORF">FHR92_003723</name>
</gene>
<dbReference type="Gene3D" id="1.10.443.10">
    <property type="entry name" value="Intergrase catalytic core"/>
    <property type="match status" value="1"/>
</dbReference>
<comment type="caution">
    <text evidence="7">The sequence shown here is derived from an EMBL/GenBank/DDBJ whole genome shotgun (WGS) entry which is preliminary data.</text>
</comment>
<name>A0A7W3SW55_9BACL</name>
<reference evidence="7 8" key="1">
    <citation type="submission" date="2020-08" db="EMBL/GenBank/DDBJ databases">
        <title>Genomic Encyclopedia of Type Strains, Phase III (KMG-III): the genomes of soil and plant-associated and newly described type strains.</title>
        <authorList>
            <person name="Whitman W."/>
        </authorList>
    </citation>
    <scope>NUCLEOTIDE SEQUENCE [LARGE SCALE GENOMIC DNA]</scope>
    <source>
        <strain evidence="7 8">CECT 8693</strain>
    </source>
</reference>
<evidence type="ECO:0000313" key="7">
    <source>
        <dbReference type="EMBL" id="MBA9087239.1"/>
    </source>
</evidence>
<feature type="domain" description="Tyr recombinase" evidence="5">
    <location>
        <begin position="158"/>
        <end position="350"/>
    </location>
</feature>
<dbReference type="PANTHER" id="PTHR30349">
    <property type="entry name" value="PHAGE INTEGRASE-RELATED"/>
    <property type="match status" value="1"/>
</dbReference>
<keyword evidence="3" id="KW-0233">DNA recombination</keyword>
<evidence type="ECO:0000256" key="4">
    <source>
        <dbReference type="PROSITE-ProRule" id="PRU01248"/>
    </source>
</evidence>
<comment type="similarity">
    <text evidence="1">Belongs to the 'phage' integrase family.</text>
</comment>
<dbReference type="InterPro" id="IPR044068">
    <property type="entry name" value="CB"/>
</dbReference>
<dbReference type="InterPro" id="IPR002104">
    <property type="entry name" value="Integrase_catalytic"/>
</dbReference>
<evidence type="ECO:0000259" key="6">
    <source>
        <dbReference type="PROSITE" id="PS51900"/>
    </source>
</evidence>
<dbReference type="RefSeq" id="WP_182538026.1">
    <property type="nucleotide sequence ID" value="NZ_JACJIP010000028.1"/>
</dbReference>
<dbReference type="GO" id="GO:0006310">
    <property type="term" value="P:DNA recombination"/>
    <property type="evidence" value="ECO:0007669"/>
    <property type="project" value="UniProtKB-KW"/>
</dbReference>
<keyword evidence="8" id="KW-1185">Reference proteome</keyword>